<sequence length="40" mass="4378">MTVSKSSLATTLFTCQNKVGHVLNAVKIDFLRPCLTVCTH</sequence>
<accession>A0A8T1Q670</accession>
<reference evidence="1" key="1">
    <citation type="submission" date="2020-12" db="EMBL/GenBank/DDBJ databases">
        <title>WGS assembly of Carya illinoinensis cv. Pawnee.</title>
        <authorList>
            <person name="Platts A."/>
            <person name="Shu S."/>
            <person name="Wright S."/>
            <person name="Barry K."/>
            <person name="Edger P."/>
            <person name="Pires J.C."/>
            <person name="Schmutz J."/>
        </authorList>
    </citation>
    <scope>NUCLEOTIDE SEQUENCE</scope>
    <source>
        <tissue evidence="1">Leaf</tissue>
    </source>
</reference>
<evidence type="ECO:0000313" key="1">
    <source>
        <dbReference type="EMBL" id="KAG6648900.1"/>
    </source>
</evidence>
<evidence type="ECO:0000313" key="2">
    <source>
        <dbReference type="Proteomes" id="UP000811609"/>
    </source>
</evidence>
<dbReference type="EMBL" id="CM031815">
    <property type="protein sequence ID" value="KAG6648900.1"/>
    <property type="molecule type" value="Genomic_DNA"/>
</dbReference>
<organism evidence="1 2">
    <name type="scientific">Carya illinoinensis</name>
    <name type="common">Pecan</name>
    <dbReference type="NCBI Taxonomy" id="32201"/>
    <lineage>
        <taxon>Eukaryota</taxon>
        <taxon>Viridiplantae</taxon>
        <taxon>Streptophyta</taxon>
        <taxon>Embryophyta</taxon>
        <taxon>Tracheophyta</taxon>
        <taxon>Spermatophyta</taxon>
        <taxon>Magnoliopsida</taxon>
        <taxon>eudicotyledons</taxon>
        <taxon>Gunneridae</taxon>
        <taxon>Pentapetalae</taxon>
        <taxon>rosids</taxon>
        <taxon>fabids</taxon>
        <taxon>Fagales</taxon>
        <taxon>Juglandaceae</taxon>
        <taxon>Carya</taxon>
    </lineage>
</organism>
<keyword evidence="2" id="KW-1185">Reference proteome</keyword>
<protein>
    <submittedName>
        <fullName evidence="1">Uncharacterized protein</fullName>
    </submittedName>
</protein>
<proteinExistence type="predicted"/>
<comment type="caution">
    <text evidence="1">The sequence shown here is derived from an EMBL/GenBank/DDBJ whole genome shotgun (WGS) entry which is preliminary data.</text>
</comment>
<dbReference type="Proteomes" id="UP000811609">
    <property type="component" value="Chromosome 7"/>
</dbReference>
<name>A0A8T1Q670_CARIL</name>
<dbReference type="AlphaFoldDB" id="A0A8T1Q670"/>
<gene>
    <name evidence="1" type="ORF">CIPAW_07G176300</name>
</gene>